<accession>A0ABD0YKR0</accession>
<dbReference type="FunFam" id="2.60.40.10:FF:000107">
    <property type="entry name" value="Myosin, light chain kinase a"/>
    <property type="match status" value="1"/>
</dbReference>
<comment type="caution">
    <text evidence="6">The sequence shown here is derived from an EMBL/GenBank/DDBJ whole genome shotgun (WGS) entry which is preliminary data.</text>
</comment>
<evidence type="ECO:0000256" key="4">
    <source>
        <dbReference type="SAM" id="MobiDB-lite"/>
    </source>
</evidence>
<dbReference type="Pfam" id="PF07679">
    <property type="entry name" value="I-set"/>
    <property type="match status" value="4"/>
</dbReference>
<dbReference type="InterPro" id="IPR013783">
    <property type="entry name" value="Ig-like_fold"/>
</dbReference>
<dbReference type="InterPro" id="IPR036179">
    <property type="entry name" value="Ig-like_dom_sf"/>
</dbReference>
<reference evidence="6 7" key="1">
    <citation type="submission" date="2024-07" db="EMBL/GenBank/DDBJ databases">
        <title>Chromosome-level genome assembly of the water stick insect Ranatra chinensis (Heteroptera: Nepidae).</title>
        <authorList>
            <person name="Liu X."/>
        </authorList>
    </citation>
    <scope>NUCLEOTIDE SEQUENCE [LARGE SCALE GENOMIC DNA]</scope>
    <source>
        <strain evidence="6">Cailab_2021Rc</strain>
        <tissue evidence="6">Muscle</tissue>
    </source>
</reference>
<keyword evidence="1" id="KW-0732">Signal</keyword>
<dbReference type="SUPFAM" id="SSF48726">
    <property type="entry name" value="Immunoglobulin"/>
    <property type="match status" value="4"/>
</dbReference>
<evidence type="ECO:0000259" key="5">
    <source>
        <dbReference type="PROSITE" id="PS50835"/>
    </source>
</evidence>
<dbReference type="PANTHER" id="PTHR45080:SF8">
    <property type="entry name" value="IG-LIKE DOMAIN-CONTAINING PROTEIN"/>
    <property type="match status" value="1"/>
</dbReference>
<dbReference type="InterPro" id="IPR050958">
    <property type="entry name" value="Cell_Adh-Cytoskel_Orgn"/>
</dbReference>
<dbReference type="AlphaFoldDB" id="A0ABD0YKR0"/>
<evidence type="ECO:0000256" key="3">
    <source>
        <dbReference type="ARBA" id="ARBA00023319"/>
    </source>
</evidence>
<dbReference type="SMART" id="SM00409">
    <property type="entry name" value="IG"/>
    <property type="match status" value="4"/>
</dbReference>
<evidence type="ECO:0000256" key="2">
    <source>
        <dbReference type="ARBA" id="ARBA00023157"/>
    </source>
</evidence>
<dbReference type="PANTHER" id="PTHR45080">
    <property type="entry name" value="CONTACTIN 5"/>
    <property type="match status" value="1"/>
</dbReference>
<feature type="domain" description="Ig-like" evidence="5">
    <location>
        <begin position="330"/>
        <end position="421"/>
    </location>
</feature>
<keyword evidence="2" id="KW-1015">Disulfide bond</keyword>
<feature type="region of interest" description="Disordered" evidence="4">
    <location>
        <begin position="65"/>
        <end position="95"/>
    </location>
</feature>
<name>A0ABD0YKR0_9HEMI</name>
<evidence type="ECO:0000313" key="6">
    <source>
        <dbReference type="EMBL" id="KAL1131134.1"/>
    </source>
</evidence>
<organism evidence="6 7">
    <name type="scientific">Ranatra chinensis</name>
    <dbReference type="NCBI Taxonomy" id="642074"/>
    <lineage>
        <taxon>Eukaryota</taxon>
        <taxon>Metazoa</taxon>
        <taxon>Ecdysozoa</taxon>
        <taxon>Arthropoda</taxon>
        <taxon>Hexapoda</taxon>
        <taxon>Insecta</taxon>
        <taxon>Pterygota</taxon>
        <taxon>Neoptera</taxon>
        <taxon>Paraneoptera</taxon>
        <taxon>Hemiptera</taxon>
        <taxon>Heteroptera</taxon>
        <taxon>Panheteroptera</taxon>
        <taxon>Nepomorpha</taxon>
        <taxon>Nepidae</taxon>
        <taxon>Ranatrinae</taxon>
        <taxon>Ranatra</taxon>
    </lineage>
</organism>
<dbReference type="InterPro" id="IPR007110">
    <property type="entry name" value="Ig-like_dom"/>
</dbReference>
<dbReference type="InterPro" id="IPR003599">
    <property type="entry name" value="Ig_sub"/>
</dbReference>
<dbReference type="InterPro" id="IPR003598">
    <property type="entry name" value="Ig_sub2"/>
</dbReference>
<gene>
    <name evidence="6" type="ORF">AAG570_012371</name>
</gene>
<feature type="compositionally biased region" description="Low complexity" evidence="4">
    <location>
        <begin position="75"/>
        <end position="95"/>
    </location>
</feature>
<feature type="domain" description="Ig-like" evidence="5">
    <location>
        <begin position="118"/>
        <end position="206"/>
    </location>
</feature>
<evidence type="ECO:0000313" key="7">
    <source>
        <dbReference type="Proteomes" id="UP001558652"/>
    </source>
</evidence>
<feature type="domain" description="Ig-like" evidence="5">
    <location>
        <begin position="228"/>
        <end position="316"/>
    </location>
</feature>
<dbReference type="FunFam" id="2.60.40.10:FF:001223">
    <property type="entry name" value="Sidekick cell adhesion molecule 1"/>
    <property type="match status" value="1"/>
</dbReference>
<dbReference type="Proteomes" id="UP001558652">
    <property type="component" value="Unassembled WGS sequence"/>
</dbReference>
<dbReference type="FunFam" id="2.60.40.10:FF:001452">
    <property type="entry name" value="Uncharacterized protein, isoform F"/>
    <property type="match status" value="1"/>
</dbReference>
<dbReference type="Gene3D" id="2.60.40.10">
    <property type="entry name" value="Immunoglobulins"/>
    <property type="match status" value="4"/>
</dbReference>
<dbReference type="InterPro" id="IPR013098">
    <property type="entry name" value="Ig_I-set"/>
</dbReference>
<keyword evidence="7" id="KW-1185">Reference proteome</keyword>
<dbReference type="SMART" id="SM00408">
    <property type="entry name" value="IGc2"/>
    <property type="match status" value="3"/>
</dbReference>
<protein>
    <recommendedName>
        <fullName evidence="5">Ig-like domain-containing protein</fullName>
    </recommendedName>
</protein>
<keyword evidence="3" id="KW-0393">Immunoglobulin domain</keyword>
<proteinExistence type="predicted"/>
<sequence length="495" mass="54494">MCQLVKMDGDFKSDQDGETASLSIGRVYPEDEGEYTCIAYNRLGKATTSACLIVDVPEEKESLVNQKLSKPSCLGSAGSTPRSTPGTTPTRSVSPCVTSELHYNGVKRSSRRLKTSSPKFYSVPHNKVVEEGETVRIQCSAAGHPSPWSTWDKDGILVSPSARIRIAERDDLRYLEITEVTAEDAGLYRVTLENEYGRVEATARLDVIGRNGRRPRAVRAWSAPRCVPSFTRRLIGSTAQVGGTFSLACDIHAAPPPVTSWYRNGELLVRSDRVIPTWDGRTARLEVENVTVEDSGVYTCVADSPMGSTRCSARLRVIETDDPGDADLRPPVVVAGLPEETAAQEGRPYELQIRVKGSEPMEVVWVKDKVEVPDCDDMRYVDYGDGRYGLRIADLFAPDAGEYSCEIFNEHGEAITTTNLTVIDDGFSEDNIELRPQALWFTRTPAPLTTSCGGSAKFSARVSWLGPNAPIFKWEVGSNPVTLQSHRFKAKQLYN</sequence>
<dbReference type="EMBL" id="JBFDAA010000007">
    <property type="protein sequence ID" value="KAL1131134.1"/>
    <property type="molecule type" value="Genomic_DNA"/>
</dbReference>
<dbReference type="PROSITE" id="PS50835">
    <property type="entry name" value="IG_LIKE"/>
    <property type="match status" value="3"/>
</dbReference>
<evidence type="ECO:0000256" key="1">
    <source>
        <dbReference type="ARBA" id="ARBA00022729"/>
    </source>
</evidence>